<protein>
    <submittedName>
        <fullName evidence="4">Multiple epidermal growth factor-like domains 8</fullName>
    </submittedName>
</protein>
<dbReference type="Pfam" id="PF23106">
    <property type="entry name" value="EGF_Teneurin"/>
    <property type="match status" value="1"/>
</dbReference>
<comment type="caution">
    <text evidence="3">Lacks conserved residue(s) required for the propagation of feature annotation.</text>
</comment>
<dbReference type="InterPro" id="IPR000859">
    <property type="entry name" value="CUB_dom"/>
</dbReference>
<evidence type="ECO:0000313" key="5">
    <source>
        <dbReference type="Proteomes" id="UP001152795"/>
    </source>
</evidence>
<dbReference type="PANTHER" id="PTHR24251">
    <property type="entry name" value="OVOCHYMASE-RELATED"/>
    <property type="match status" value="1"/>
</dbReference>
<dbReference type="SUPFAM" id="SSF49854">
    <property type="entry name" value="Spermadhesin, CUB domain"/>
    <property type="match status" value="1"/>
</dbReference>
<gene>
    <name evidence="4" type="ORF">PACLA_8A088813</name>
</gene>
<evidence type="ECO:0000256" key="1">
    <source>
        <dbReference type="ARBA" id="ARBA00022737"/>
    </source>
</evidence>
<dbReference type="InterPro" id="IPR015915">
    <property type="entry name" value="Kelch-typ_b-propeller"/>
</dbReference>
<accession>A0A6S7K468</accession>
<keyword evidence="5" id="KW-1185">Reference proteome</keyword>
<sequence length="212" mass="23468">PQPGQKILLTFREFDTECCYDYLKVYDGSSKQKRLGSFSGSTIPSTLISDTSAIVLEFFSDNYKTGGGSVIDFLITDCPGNCSAHGSCIGNQCSCDELYTGAACDIEICPEFCNNVTGNGQCSQSKGCECTGDFIGESCSFSLRDDVTTGSWHLIRDYSTVFRSRFAHAGVYVHNAFWIFGGFDLIEVFDDLVKFNFDEREWQLIQPIGDRP</sequence>
<feature type="disulfide bond" evidence="3">
    <location>
        <begin position="130"/>
        <end position="139"/>
    </location>
</feature>
<dbReference type="Pfam" id="PF00431">
    <property type="entry name" value="CUB"/>
    <property type="match status" value="1"/>
</dbReference>
<dbReference type="PROSITE" id="PS00022">
    <property type="entry name" value="EGF_1"/>
    <property type="match status" value="1"/>
</dbReference>
<organism evidence="4 5">
    <name type="scientific">Paramuricea clavata</name>
    <name type="common">Red gorgonian</name>
    <name type="synonym">Violescent sea-whip</name>
    <dbReference type="NCBI Taxonomy" id="317549"/>
    <lineage>
        <taxon>Eukaryota</taxon>
        <taxon>Metazoa</taxon>
        <taxon>Cnidaria</taxon>
        <taxon>Anthozoa</taxon>
        <taxon>Octocorallia</taxon>
        <taxon>Malacalcyonacea</taxon>
        <taxon>Plexauridae</taxon>
        <taxon>Paramuricea</taxon>
    </lineage>
</organism>
<dbReference type="Gene3D" id="2.120.10.80">
    <property type="entry name" value="Kelch-type beta propeller"/>
    <property type="match status" value="1"/>
</dbReference>
<feature type="non-terminal residue" evidence="4">
    <location>
        <position position="1"/>
    </location>
</feature>
<dbReference type="SUPFAM" id="SSF117281">
    <property type="entry name" value="Kelch motif"/>
    <property type="match status" value="1"/>
</dbReference>
<comment type="caution">
    <text evidence="4">The sequence shown here is derived from an EMBL/GenBank/DDBJ whole genome shotgun (WGS) entry which is preliminary data.</text>
</comment>
<keyword evidence="3" id="KW-0245">EGF-like domain</keyword>
<proteinExistence type="predicted"/>
<reference evidence="4" key="1">
    <citation type="submission" date="2020-04" db="EMBL/GenBank/DDBJ databases">
        <authorList>
            <person name="Alioto T."/>
            <person name="Alioto T."/>
            <person name="Gomez Garrido J."/>
        </authorList>
    </citation>
    <scope>NUCLEOTIDE SEQUENCE</scope>
    <source>
        <strain evidence="4">A484AB</strain>
    </source>
</reference>
<dbReference type="EMBL" id="CACRXK020026472">
    <property type="protein sequence ID" value="CAB4040216.1"/>
    <property type="molecule type" value="Genomic_DNA"/>
</dbReference>
<dbReference type="PROSITE" id="PS50026">
    <property type="entry name" value="EGF_3"/>
    <property type="match status" value="1"/>
</dbReference>
<keyword evidence="1" id="KW-0677">Repeat</keyword>
<evidence type="ECO:0000256" key="3">
    <source>
        <dbReference type="PROSITE-ProRule" id="PRU00076"/>
    </source>
</evidence>
<evidence type="ECO:0000256" key="2">
    <source>
        <dbReference type="ARBA" id="ARBA00023157"/>
    </source>
</evidence>
<dbReference type="InterPro" id="IPR035914">
    <property type="entry name" value="Sperma_CUB_dom_sf"/>
</dbReference>
<feature type="non-terminal residue" evidence="4">
    <location>
        <position position="212"/>
    </location>
</feature>
<keyword evidence="2 3" id="KW-1015">Disulfide bond</keyword>
<dbReference type="PROSITE" id="PS01180">
    <property type="entry name" value="CUB"/>
    <property type="match status" value="1"/>
</dbReference>
<dbReference type="Gene3D" id="2.60.120.290">
    <property type="entry name" value="Spermadhesin, CUB domain"/>
    <property type="match status" value="1"/>
</dbReference>
<dbReference type="InterPro" id="IPR000742">
    <property type="entry name" value="EGF"/>
</dbReference>
<dbReference type="Proteomes" id="UP001152795">
    <property type="component" value="Unassembled WGS sequence"/>
</dbReference>
<dbReference type="Gene3D" id="2.10.25.10">
    <property type="entry name" value="Laminin"/>
    <property type="match status" value="1"/>
</dbReference>
<dbReference type="CDD" id="cd00041">
    <property type="entry name" value="CUB"/>
    <property type="match status" value="1"/>
</dbReference>
<evidence type="ECO:0000313" key="4">
    <source>
        <dbReference type="EMBL" id="CAB4040216.1"/>
    </source>
</evidence>
<name>A0A6S7K468_PARCT</name>
<dbReference type="OrthoDB" id="263283at2759"/>
<dbReference type="AlphaFoldDB" id="A0A6S7K468"/>